<dbReference type="Proteomes" id="UP000299102">
    <property type="component" value="Unassembled WGS sequence"/>
</dbReference>
<evidence type="ECO:0000313" key="3">
    <source>
        <dbReference type="Proteomes" id="UP000299102"/>
    </source>
</evidence>
<keyword evidence="3" id="KW-1185">Reference proteome</keyword>
<accession>A0A4C1SY17</accession>
<dbReference type="EMBL" id="BGZK01000020">
    <property type="protein sequence ID" value="GBP06068.1"/>
    <property type="molecule type" value="Genomic_DNA"/>
</dbReference>
<reference evidence="2 3" key="1">
    <citation type="journal article" date="2019" name="Commun. Biol.">
        <title>The bagworm genome reveals a unique fibroin gene that provides high tensile strength.</title>
        <authorList>
            <person name="Kono N."/>
            <person name="Nakamura H."/>
            <person name="Ohtoshi R."/>
            <person name="Tomita M."/>
            <person name="Numata K."/>
            <person name="Arakawa K."/>
        </authorList>
    </citation>
    <scope>NUCLEOTIDE SEQUENCE [LARGE SCALE GENOMIC DNA]</scope>
</reference>
<evidence type="ECO:0000256" key="1">
    <source>
        <dbReference type="SAM" id="MobiDB-lite"/>
    </source>
</evidence>
<name>A0A4C1SY17_EUMVA</name>
<protein>
    <submittedName>
        <fullName evidence="2">Uncharacterized protein</fullName>
    </submittedName>
</protein>
<comment type="caution">
    <text evidence="2">The sequence shown here is derived from an EMBL/GenBank/DDBJ whole genome shotgun (WGS) entry which is preliminary data.</text>
</comment>
<feature type="compositionally biased region" description="Basic and acidic residues" evidence="1">
    <location>
        <begin position="88"/>
        <end position="106"/>
    </location>
</feature>
<sequence length="106" mass="11855">MAPPPYLPLADVRARGAFGSYTNIKLQSFLVKRAGRVSAARRRWRRRRSSARRRGRVTAPVVRARGPILTRGGKYAAFGDGARRQRVIVHDNSHKTGEMGSERSVI</sequence>
<organism evidence="2 3">
    <name type="scientific">Eumeta variegata</name>
    <name type="common">Bagworm moth</name>
    <name type="synonym">Eumeta japonica</name>
    <dbReference type="NCBI Taxonomy" id="151549"/>
    <lineage>
        <taxon>Eukaryota</taxon>
        <taxon>Metazoa</taxon>
        <taxon>Ecdysozoa</taxon>
        <taxon>Arthropoda</taxon>
        <taxon>Hexapoda</taxon>
        <taxon>Insecta</taxon>
        <taxon>Pterygota</taxon>
        <taxon>Neoptera</taxon>
        <taxon>Endopterygota</taxon>
        <taxon>Lepidoptera</taxon>
        <taxon>Glossata</taxon>
        <taxon>Ditrysia</taxon>
        <taxon>Tineoidea</taxon>
        <taxon>Psychidae</taxon>
        <taxon>Oiketicinae</taxon>
        <taxon>Eumeta</taxon>
    </lineage>
</organism>
<evidence type="ECO:0000313" key="2">
    <source>
        <dbReference type="EMBL" id="GBP06068.1"/>
    </source>
</evidence>
<feature type="region of interest" description="Disordered" evidence="1">
    <location>
        <begin position="87"/>
        <end position="106"/>
    </location>
</feature>
<gene>
    <name evidence="2" type="ORF">EVAR_3295_1</name>
</gene>
<proteinExistence type="predicted"/>
<dbReference type="AlphaFoldDB" id="A0A4C1SY17"/>